<organism evidence="2 3">
    <name type="scientific">Pricia antarctica</name>
    <dbReference type="NCBI Taxonomy" id="641691"/>
    <lineage>
        <taxon>Bacteria</taxon>
        <taxon>Pseudomonadati</taxon>
        <taxon>Bacteroidota</taxon>
        <taxon>Flavobacteriia</taxon>
        <taxon>Flavobacteriales</taxon>
        <taxon>Flavobacteriaceae</taxon>
        <taxon>Pricia</taxon>
    </lineage>
</organism>
<protein>
    <submittedName>
        <fullName evidence="2">Cardiolipin synthase</fullName>
    </submittedName>
</protein>
<feature type="domain" description="PLD phosphodiesterase" evidence="1">
    <location>
        <begin position="291"/>
        <end position="318"/>
    </location>
</feature>
<feature type="domain" description="PLD phosphodiesterase" evidence="1">
    <location>
        <begin position="120"/>
        <end position="147"/>
    </location>
</feature>
<dbReference type="PROSITE" id="PS50035">
    <property type="entry name" value="PLD"/>
    <property type="match status" value="2"/>
</dbReference>
<dbReference type="GO" id="GO:0032049">
    <property type="term" value="P:cardiolipin biosynthetic process"/>
    <property type="evidence" value="ECO:0007669"/>
    <property type="project" value="UniProtKB-ARBA"/>
</dbReference>
<keyword evidence="3" id="KW-1185">Reference proteome</keyword>
<sequence length="410" mass="46553">MEHKPIIKKHQVGIVQNGAGGTKYIELVHSGEDYFLRLKEIINKAEKEIHLQTYIFENDETGNSVAACLKKAAQRNVKVYVLLDAYGSEALPNSFIQDLKKHGIFVRFFSPLFSLNNFYIGRRMHHKIVVADEKVALIGGINIADKYRGTLNLKPWLDYAVLLDCPAASDLQKLCSDYYFKERSSKKIKPVLHSAGKAFVGIIQNDWLKGKTEVCDAYTNAILRAEKEIIIIGSYFLPGRRLAKALKKAGKKKVKITIILAGISDVPMVRRAAAHLYSSFLRHNMTVYEWNKSVVHGKAAVVDNEWSTIGSFNLNSLSCYGSIEINVEIYSQSFAEIMRNDFDQVIEQCSEVTINTLKKKASVIDKLANWGAYHLVRTTILFLTFLPHLRVFKNYRLENTENQSCWEHDA</sequence>
<dbReference type="CDD" id="cd09110">
    <property type="entry name" value="PLDc_CLS_1"/>
    <property type="match status" value="1"/>
</dbReference>
<gene>
    <name evidence="2" type="ORF">SAMN05421636_102213</name>
</gene>
<dbReference type="Gene3D" id="3.30.870.10">
    <property type="entry name" value="Endonuclease Chain A"/>
    <property type="match status" value="2"/>
</dbReference>
<dbReference type="AlphaFoldDB" id="A0A1G6YDF1"/>
<evidence type="ECO:0000313" key="2">
    <source>
        <dbReference type="EMBL" id="SDD88398.1"/>
    </source>
</evidence>
<dbReference type="Proteomes" id="UP000199109">
    <property type="component" value="Unassembled WGS sequence"/>
</dbReference>
<dbReference type="PANTHER" id="PTHR21248:SF22">
    <property type="entry name" value="PHOSPHOLIPASE D"/>
    <property type="match status" value="1"/>
</dbReference>
<evidence type="ECO:0000259" key="1">
    <source>
        <dbReference type="PROSITE" id="PS50035"/>
    </source>
</evidence>
<proteinExistence type="predicted"/>
<dbReference type="RefSeq" id="WP_091866007.1">
    <property type="nucleotide sequence ID" value="NZ_FNAO01000002.1"/>
</dbReference>
<dbReference type="GO" id="GO:0030572">
    <property type="term" value="F:phosphatidyltransferase activity"/>
    <property type="evidence" value="ECO:0007669"/>
    <property type="project" value="UniProtKB-ARBA"/>
</dbReference>
<dbReference type="PANTHER" id="PTHR21248">
    <property type="entry name" value="CARDIOLIPIN SYNTHASE"/>
    <property type="match status" value="1"/>
</dbReference>
<dbReference type="InterPro" id="IPR025202">
    <property type="entry name" value="PLD-like_dom"/>
</dbReference>
<name>A0A1G6YDF1_9FLAO</name>
<dbReference type="EMBL" id="FNAO01000002">
    <property type="protein sequence ID" value="SDD88398.1"/>
    <property type="molecule type" value="Genomic_DNA"/>
</dbReference>
<reference evidence="2 3" key="1">
    <citation type="submission" date="2016-10" db="EMBL/GenBank/DDBJ databases">
        <authorList>
            <person name="de Groot N.N."/>
        </authorList>
    </citation>
    <scope>NUCLEOTIDE SEQUENCE [LARGE SCALE GENOMIC DNA]</scope>
    <source>
        <strain evidence="2 3">DSM 23421</strain>
    </source>
</reference>
<evidence type="ECO:0000313" key="3">
    <source>
        <dbReference type="Proteomes" id="UP000199109"/>
    </source>
</evidence>
<dbReference type="Pfam" id="PF13091">
    <property type="entry name" value="PLDc_2"/>
    <property type="match status" value="2"/>
</dbReference>
<accession>A0A1G6YDF1</accession>
<dbReference type="InterPro" id="IPR001736">
    <property type="entry name" value="PLipase_D/transphosphatidylase"/>
</dbReference>
<dbReference type="SUPFAM" id="SSF56024">
    <property type="entry name" value="Phospholipase D/nuclease"/>
    <property type="match status" value="2"/>
</dbReference>
<dbReference type="SMART" id="SM00155">
    <property type="entry name" value="PLDc"/>
    <property type="match status" value="2"/>
</dbReference>
<dbReference type="OrthoDB" id="9762009at2"/>
<dbReference type="STRING" id="641691.SAMN05421636_102213"/>